<accession>A0A345DS65</accession>
<evidence type="ECO:0000313" key="1">
    <source>
        <dbReference type="EMBL" id="AXF97056.1"/>
    </source>
</evidence>
<evidence type="ECO:0000313" key="2">
    <source>
        <dbReference type="Proteomes" id="UP000253689"/>
    </source>
</evidence>
<proteinExistence type="predicted"/>
<dbReference type="AlphaFoldDB" id="A0A345DS65"/>
<reference evidence="2" key="1">
    <citation type="submission" date="2018-07" db="EMBL/GenBank/DDBJ databases">
        <title>Complete Genome Sequence of Spiroplasma phoeniceum.</title>
        <authorList>
            <person name="Davis R.E."/>
            <person name="Shao J.Y."/>
            <person name="Zhao Y."/>
            <person name="Silver A."/>
            <person name="Stump z."/>
            <person name="Gasparich G."/>
        </authorList>
    </citation>
    <scope>NUCLEOTIDE SEQUENCE [LARGE SCALE GENOMIC DNA]</scope>
    <source>
        <strain evidence="2">P40</strain>
    </source>
</reference>
<dbReference type="EMBL" id="CP031088">
    <property type="protein sequence ID" value="AXF97056.1"/>
    <property type="molecule type" value="Genomic_DNA"/>
</dbReference>
<keyword evidence="2" id="KW-1185">Reference proteome</keyword>
<name>A0A345DS65_9MOLU</name>
<dbReference type="KEGG" id="sphh:SDAV_002123"/>
<dbReference type="Proteomes" id="UP000253689">
    <property type="component" value="Chromosome"/>
</dbReference>
<sequence length="125" mass="14720">MDYNLNLKGAYDTKQIRKFIYQDPEYKKVSFGVASFDYSQLKSSSFHDILNANRYTHSSISLLPWDVNEFTKFSLNNLPIVGKIISFFDLGLPVKLMSQKKYAINTKNSTIKCFYWLFKLWNYSK</sequence>
<dbReference type="RefSeq" id="WP_114565490.1">
    <property type="nucleotide sequence ID" value="NZ_CP031088.1"/>
</dbReference>
<organism evidence="1 2">
    <name type="scientific">Spiroplasma phoeniceum P40</name>
    <dbReference type="NCBI Taxonomy" id="1276259"/>
    <lineage>
        <taxon>Bacteria</taxon>
        <taxon>Bacillati</taxon>
        <taxon>Mycoplasmatota</taxon>
        <taxon>Mollicutes</taxon>
        <taxon>Entomoplasmatales</taxon>
        <taxon>Spiroplasmataceae</taxon>
        <taxon>Spiroplasma</taxon>
    </lineage>
</organism>
<gene>
    <name evidence="1" type="ORF">SDAV_002123</name>
</gene>
<protein>
    <submittedName>
        <fullName evidence="1">Uncharacterized protein</fullName>
    </submittedName>
</protein>